<keyword evidence="4" id="KW-0808">Transferase</keyword>
<dbReference type="InterPro" id="IPR050297">
    <property type="entry name" value="LipidA_mod_glycosyltrf_83"/>
</dbReference>
<feature type="transmembrane region" description="Helical" evidence="8">
    <location>
        <begin position="284"/>
        <end position="303"/>
    </location>
</feature>
<gene>
    <name evidence="10" type="ORF">A3A79_04720</name>
</gene>
<evidence type="ECO:0000256" key="4">
    <source>
        <dbReference type="ARBA" id="ARBA00022679"/>
    </source>
</evidence>
<dbReference type="PANTHER" id="PTHR33908">
    <property type="entry name" value="MANNOSYLTRANSFERASE YKCB-RELATED"/>
    <property type="match status" value="1"/>
</dbReference>
<dbReference type="InterPro" id="IPR038731">
    <property type="entry name" value="RgtA/B/C-like"/>
</dbReference>
<evidence type="ECO:0000256" key="6">
    <source>
        <dbReference type="ARBA" id="ARBA00022989"/>
    </source>
</evidence>
<reference evidence="10 11" key="1">
    <citation type="journal article" date="2016" name="Nat. Commun.">
        <title>Thousands of microbial genomes shed light on interconnected biogeochemical processes in an aquifer system.</title>
        <authorList>
            <person name="Anantharaman K."/>
            <person name="Brown C.T."/>
            <person name="Hug L.A."/>
            <person name="Sharon I."/>
            <person name="Castelle C.J."/>
            <person name="Probst A.J."/>
            <person name="Thomas B.C."/>
            <person name="Singh A."/>
            <person name="Wilkins M.J."/>
            <person name="Karaoz U."/>
            <person name="Brodie E.L."/>
            <person name="Williams K.H."/>
            <person name="Hubbard S.S."/>
            <person name="Banfield J.F."/>
        </authorList>
    </citation>
    <scope>NUCLEOTIDE SEQUENCE [LARGE SCALE GENOMIC DNA]</scope>
</reference>
<comment type="caution">
    <text evidence="10">The sequence shown here is derived from an EMBL/GenBank/DDBJ whole genome shotgun (WGS) entry which is preliminary data.</text>
</comment>
<organism evidence="10 11">
    <name type="scientific">Candidatus Gottesmanbacteria bacterium RIFCSPLOWO2_01_FULL_43_11b</name>
    <dbReference type="NCBI Taxonomy" id="1798392"/>
    <lineage>
        <taxon>Bacteria</taxon>
        <taxon>Candidatus Gottesmaniibacteriota</taxon>
    </lineage>
</organism>
<evidence type="ECO:0000256" key="5">
    <source>
        <dbReference type="ARBA" id="ARBA00022692"/>
    </source>
</evidence>
<evidence type="ECO:0000256" key="2">
    <source>
        <dbReference type="ARBA" id="ARBA00022475"/>
    </source>
</evidence>
<keyword evidence="2" id="KW-1003">Cell membrane</keyword>
<evidence type="ECO:0000259" key="9">
    <source>
        <dbReference type="Pfam" id="PF13231"/>
    </source>
</evidence>
<feature type="transmembrane region" description="Helical" evidence="8">
    <location>
        <begin position="334"/>
        <end position="350"/>
    </location>
</feature>
<sequence>MNMNKWVLFGILALATVLRFFSLSSVPPSPSLDEVSIGYNAYSILQTGKDEYGTAFPILLRAYDDWRPALYVYLVVPFVKLLGLTVSAVRLPSVIVSVLTVFLTYELSKKLLKKESIALFAALLLAISPWHIYISRLGHEVNLGLFAGVASSYFFIQKKFFLSSLLFSLALYSYQSQKIVIPVVFIGLAVLYRRKIILPAIIILLLLIPLIKTSFAEGAFIRFQATRASKEFFWPNYISHFDPRWLFTGTERENHKVPNLGLLYWWELPLILMGLFKLNKQNRFFILLWIFASPLPAAITTQAPHAMRSYTMLPYLQIIGAVGFVSFWETFKKYRVFEVLIIGLSIFYFGKNYYGVFPKTQSDSFQYALTQSINYVTSHQQNYERVVFSNKDNLYQSYMFFLFYSRYDPHQYLLSGGTKSGGFAETHTLGKFEFRPIDWKKDFSLKNTLFIGNPSDFPPDVPTLDQFSYLNGAVGVVAVTP</sequence>
<proteinExistence type="predicted"/>
<evidence type="ECO:0000256" key="3">
    <source>
        <dbReference type="ARBA" id="ARBA00022676"/>
    </source>
</evidence>
<dbReference type="GO" id="GO:0016763">
    <property type="term" value="F:pentosyltransferase activity"/>
    <property type="evidence" value="ECO:0007669"/>
    <property type="project" value="TreeGrafter"/>
</dbReference>
<keyword evidence="7 8" id="KW-0472">Membrane</keyword>
<feature type="transmembrane region" description="Helical" evidence="8">
    <location>
        <begin position="81"/>
        <end position="105"/>
    </location>
</feature>
<dbReference type="AlphaFoldDB" id="A0A1F6AIC9"/>
<evidence type="ECO:0000313" key="10">
    <source>
        <dbReference type="EMBL" id="OGG24458.1"/>
    </source>
</evidence>
<evidence type="ECO:0000313" key="11">
    <source>
        <dbReference type="Proteomes" id="UP000178759"/>
    </source>
</evidence>
<dbReference type="Proteomes" id="UP000178759">
    <property type="component" value="Unassembled WGS sequence"/>
</dbReference>
<evidence type="ECO:0000256" key="1">
    <source>
        <dbReference type="ARBA" id="ARBA00004651"/>
    </source>
</evidence>
<feature type="transmembrane region" description="Helical" evidence="8">
    <location>
        <begin position="196"/>
        <end position="215"/>
    </location>
</feature>
<feature type="domain" description="Glycosyltransferase RgtA/B/C/D-like" evidence="9">
    <location>
        <begin position="68"/>
        <end position="211"/>
    </location>
</feature>
<dbReference type="GO" id="GO:0009103">
    <property type="term" value="P:lipopolysaccharide biosynthetic process"/>
    <property type="evidence" value="ECO:0007669"/>
    <property type="project" value="UniProtKB-ARBA"/>
</dbReference>
<dbReference type="STRING" id="1798392.A3A79_04720"/>
<keyword evidence="3" id="KW-0328">Glycosyltransferase</keyword>
<dbReference type="PANTHER" id="PTHR33908:SF3">
    <property type="entry name" value="UNDECAPRENYL PHOSPHATE-ALPHA-4-AMINO-4-DEOXY-L-ARABINOSE ARABINOSYL TRANSFERASE"/>
    <property type="match status" value="1"/>
</dbReference>
<accession>A0A1F6AIC9</accession>
<dbReference type="Pfam" id="PF13231">
    <property type="entry name" value="PMT_2"/>
    <property type="match status" value="1"/>
</dbReference>
<name>A0A1F6AIC9_9BACT</name>
<dbReference type="EMBL" id="MFJV01000001">
    <property type="protein sequence ID" value="OGG24458.1"/>
    <property type="molecule type" value="Genomic_DNA"/>
</dbReference>
<dbReference type="GO" id="GO:0010041">
    <property type="term" value="P:response to iron(III) ion"/>
    <property type="evidence" value="ECO:0007669"/>
    <property type="project" value="TreeGrafter"/>
</dbReference>
<feature type="transmembrane region" description="Helical" evidence="8">
    <location>
        <begin position="141"/>
        <end position="157"/>
    </location>
</feature>
<keyword evidence="5 8" id="KW-0812">Transmembrane</keyword>
<feature type="transmembrane region" description="Helical" evidence="8">
    <location>
        <begin position="310"/>
        <end position="328"/>
    </location>
</feature>
<keyword evidence="6 8" id="KW-1133">Transmembrane helix</keyword>
<feature type="transmembrane region" description="Helical" evidence="8">
    <location>
        <begin position="169"/>
        <end position="190"/>
    </location>
</feature>
<dbReference type="GO" id="GO:0005886">
    <property type="term" value="C:plasma membrane"/>
    <property type="evidence" value="ECO:0007669"/>
    <property type="project" value="UniProtKB-SubCell"/>
</dbReference>
<feature type="transmembrane region" description="Helical" evidence="8">
    <location>
        <begin position="117"/>
        <end position="135"/>
    </location>
</feature>
<evidence type="ECO:0000256" key="8">
    <source>
        <dbReference type="SAM" id="Phobius"/>
    </source>
</evidence>
<evidence type="ECO:0000256" key="7">
    <source>
        <dbReference type="ARBA" id="ARBA00023136"/>
    </source>
</evidence>
<comment type="subcellular location">
    <subcellularLocation>
        <location evidence="1">Cell membrane</location>
        <topology evidence="1">Multi-pass membrane protein</topology>
    </subcellularLocation>
</comment>
<protein>
    <recommendedName>
        <fullName evidence="9">Glycosyltransferase RgtA/B/C/D-like domain-containing protein</fullName>
    </recommendedName>
</protein>